<dbReference type="PANTHER" id="PTHR22951:SF22">
    <property type="entry name" value="ENTH DOMAIN-CONTAINING PROTEIN"/>
    <property type="match status" value="1"/>
</dbReference>
<keyword evidence="5" id="KW-0333">Golgi apparatus</keyword>
<sequence length="516" mass="58578">LSLVFNMQKRFRQVFTSVKEHTSFSCAKIATVGGFSDLDLIVVKASSPEDVPLPDRYVHELLKIFSISPPSSFRAFSQSFTRRFGKTQCWRVALKCLVLLHRLLRSLPENSPFRSELRWARSNGLLSLHPCHFRDCSSSAAGDYTMFVSSYAQLLDEAIDHLSFESKEIEEQDPEDFPDRKKDLDRIIEVLAQLQCLIDRVMDCQPTGPAARSFVVQSAMRHIIRDSFIWYTTFRKEIVLVLENLIQLPYRNCVAAFGIYKKAALQADELGEFYDWCKSMGLCGSYEYPLIDRVPEMQIRALADFLNGMWQLTDSSSSSTTSPLTSTMLSPISLTENDSHKQPVTSEKIRALGDFFNGMWQITDSSSSSTTSPLTSTILSPLSLTEDGEDKQPVISEKVESTNLLKSEEHAENKKVDKVGDMEPLIQFEVDSNVSWEALLEASISPSSMAPKNNLFPRYPNVHGYGNYSADGPKDEVNQWQMQIYNPYTLHPFYQQYNMPHYYGSVPSNPTYPWGL</sequence>
<evidence type="ECO:0000256" key="6">
    <source>
        <dbReference type="ARBA" id="ARBA00023136"/>
    </source>
</evidence>
<dbReference type="InterPro" id="IPR013809">
    <property type="entry name" value="ENTH"/>
</dbReference>
<evidence type="ECO:0000256" key="2">
    <source>
        <dbReference type="ARBA" id="ARBA00004555"/>
    </source>
</evidence>
<keyword evidence="7" id="KW-0168">Coated pit</keyword>
<dbReference type="FunFam" id="1.20.58.150:FF:000005">
    <property type="entry name" value="putative clathrin assembly protein At2g25430"/>
    <property type="match status" value="1"/>
</dbReference>
<protein>
    <recommendedName>
        <fullName evidence="9">ENTH domain-containing protein</fullName>
    </recommendedName>
</protein>
<dbReference type="InterPro" id="IPR014712">
    <property type="entry name" value="ANTH_dom_sf"/>
</dbReference>
<evidence type="ECO:0000256" key="8">
    <source>
        <dbReference type="ARBA" id="ARBA00023329"/>
    </source>
</evidence>
<dbReference type="GO" id="GO:0005794">
    <property type="term" value="C:Golgi apparatus"/>
    <property type="evidence" value="ECO:0007669"/>
    <property type="project" value="UniProtKB-SubCell"/>
</dbReference>
<dbReference type="Pfam" id="PF07651">
    <property type="entry name" value="ANTH"/>
    <property type="match status" value="1"/>
</dbReference>
<dbReference type="Gene3D" id="1.25.40.90">
    <property type="match status" value="1"/>
</dbReference>
<dbReference type="InterPro" id="IPR048050">
    <property type="entry name" value="ANTH_N_plant"/>
</dbReference>
<name>A0ABC8STP3_9AQUA</name>
<evidence type="ECO:0000313" key="10">
    <source>
        <dbReference type="EMBL" id="CAK9158574.1"/>
    </source>
</evidence>
<dbReference type="Proteomes" id="UP001642360">
    <property type="component" value="Unassembled WGS sequence"/>
</dbReference>
<dbReference type="Gene3D" id="1.20.58.150">
    <property type="entry name" value="ANTH domain"/>
    <property type="match status" value="1"/>
</dbReference>
<evidence type="ECO:0000256" key="4">
    <source>
        <dbReference type="ARBA" id="ARBA00022583"/>
    </source>
</evidence>
<dbReference type="EMBL" id="CAUOFW020003205">
    <property type="protein sequence ID" value="CAK9158574.1"/>
    <property type="molecule type" value="Genomic_DNA"/>
</dbReference>
<dbReference type="AlphaFoldDB" id="A0ABC8STP3"/>
<keyword evidence="11" id="KW-1185">Reference proteome</keyword>
<organism evidence="10 11">
    <name type="scientific">Ilex paraguariensis</name>
    <name type="common">yerba mate</name>
    <dbReference type="NCBI Taxonomy" id="185542"/>
    <lineage>
        <taxon>Eukaryota</taxon>
        <taxon>Viridiplantae</taxon>
        <taxon>Streptophyta</taxon>
        <taxon>Embryophyta</taxon>
        <taxon>Tracheophyta</taxon>
        <taxon>Spermatophyta</taxon>
        <taxon>Magnoliopsida</taxon>
        <taxon>eudicotyledons</taxon>
        <taxon>Gunneridae</taxon>
        <taxon>Pentapetalae</taxon>
        <taxon>asterids</taxon>
        <taxon>campanulids</taxon>
        <taxon>Aquifoliales</taxon>
        <taxon>Aquifoliaceae</taxon>
        <taxon>Ilex</taxon>
    </lineage>
</organism>
<comment type="caution">
    <text evidence="10">The sequence shown here is derived from an EMBL/GenBank/DDBJ whole genome shotgun (WGS) entry which is preliminary data.</text>
</comment>
<dbReference type="InterPro" id="IPR008942">
    <property type="entry name" value="ENTH_VHS"/>
</dbReference>
<evidence type="ECO:0000259" key="9">
    <source>
        <dbReference type="PROSITE" id="PS50942"/>
    </source>
</evidence>
<accession>A0ABC8STP3</accession>
<comment type="subcellular location">
    <subcellularLocation>
        <location evidence="1">Cytoplasmic vesicle</location>
        <location evidence="1">Clathrin-coated vesicle</location>
    </subcellularLocation>
    <subcellularLocation>
        <location evidence="2">Golgi apparatus</location>
    </subcellularLocation>
    <subcellularLocation>
        <location evidence="3">Membrane</location>
        <location evidence="3">Clathrin-coated pit</location>
    </subcellularLocation>
</comment>
<feature type="domain" description="ENTH" evidence="9">
    <location>
        <begin position="30"/>
        <end position="169"/>
    </location>
</feature>
<proteinExistence type="predicted"/>
<keyword evidence="4" id="KW-0254">Endocytosis</keyword>
<keyword evidence="6" id="KW-0472">Membrane</keyword>
<evidence type="ECO:0000256" key="1">
    <source>
        <dbReference type="ARBA" id="ARBA00004132"/>
    </source>
</evidence>
<evidence type="ECO:0000256" key="3">
    <source>
        <dbReference type="ARBA" id="ARBA00004600"/>
    </source>
</evidence>
<dbReference type="SMART" id="SM00273">
    <property type="entry name" value="ENTH"/>
    <property type="match status" value="1"/>
</dbReference>
<dbReference type="SUPFAM" id="SSF89009">
    <property type="entry name" value="GAT-like domain"/>
    <property type="match status" value="1"/>
</dbReference>
<dbReference type="CDD" id="cd16987">
    <property type="entry name" value="ANTH_N_AP180_plant"/>
    <property type="match status" value="1"/>
</dbReference>
<dbReference type="PROSITE" id="PS50942">
    <property type="entry name" value="ENTH"/>
    <property type="match status" value="1"/>
</dbReference>
<dbReference type="InterPro" id="IPR011417">
    <property type="entry name" value="ANTH_dom"/>
</dbReference>
<evidence type="ECO:0000256" key="5">
    <source>
        <dbReference type="ARBA" id="ARBA00023034"/>
    </source>
</evidence>
<feature type="non-terminal residue" evidence="10">
    <location>
        <position position="1"/>
    </location>
</feature>
<evidence type="ECO:0000256" key="7">
    <source>
        <dbReference type="ARBA" id="ARBA00023176"/>
    </source>
</evidence>
<dbReference type="GO" id="GO:0006897">
    <property type="term" value="P:endocytosis"/>
    <property type="evidence" value="ECO:0007669"/>
    <property type="project" value="UniProtKB-KW"/>
</dbReference>
<gene>
    <name evidence="10" type="ORF">ILEXP_LOCUS27227</name>
</gene>
<dbReference type="InterPro" id="IPR045192">
    <property type="entry name" value="AP180-like"/>
</dbReference>
<dbReference type="GO" id="GO:0030136">
    <property type="term" value="C:clathrin-coated vesicle"/>
    <property type="evidence" value="ECO:0007669"/>
    <property type="project" value="UniProtKB-SubCell"/>
</dbReference>
<evidence type="ECO:0000313" key="11">
    <source>
        <dbReference type="Proteomes" id="UP001642360"/>
    </source>
</evidence>
<dbReference type="PANTHER" id="PTHR22951">
    <property type="entry name" value="CLATHRIN ASSEMBLY PROTEIN"/>
    <property type="match status" value="1"/>
</dbReference>
<dbReference type="SUPFAM" id="SSF48464">
    <property type="entry name" value="ENTH/VHS domain"/>
    <property type="match status" value="1"/>
</dbReference>
<reference evidence="10 11" key="1">
    <citation type="submission" date="2024-02" db="EMBL/GenBank/DDBJ databases">
        <authorList>
            <person name="Vignale AGUSTIN F."/>
            <person name="Sosa J E."/>
            <person name="Modenutti C."/>
        </authorList>
    </citation>
    <scope>NUCLEOTIDE SEQUENCE [LARGE SCALE GENOMIC DNA]</scope>
</reference>
<dbReference type="GO" id="GO:0005905">
    <property type="term" value="C:clathrin-coated pit"/>
    <property type="evidence" value="ECO:0007669"/>
    <property type="project" value="UniProtKB-SubCell"/>
</dbReference>
<keyword evidence="8" id="KW-0968">Cytoplasmic vesicle</keyword>